<feature type="domain" description="MIF4G" evidence="2">
    <location>
        <begin position="2"/>
        <end position="207"/>
    </location>
</feature>
<dbReference type="Proteomes" id="UP001443914">
    <property type="component" value="Unassembled WGS sequence"/>
</dbReference>
<feature type="transmembrane region" description="Helical" evidence="1">
    <location>
        <begin position="293"/>
        <end position="312"/>
    </location>
</feature>
<dbReference type="PANTHER" id="PTHR23253">
    <property type="entry name" value="EUKARYOTIC TRANSLATION INITIATION FACTOR 4 GAMMA"/>
    <property type="match status" value="1"/>
</dbReference>
<proteinExistence type="predicted"/>
<dbReference type="InterPro" id="IPR003890">
    <property type="entry name" value="MIF4G-like_typ-3"/>
</dbReference>
<accession>A0AAW1KCY4</accession>
<dbReference type="PANTHER" id="PTHR23253:SF53">
    <property type="entry name" value="EUKARYOTIC TRANSLATION INITIATION FACTOR ISOFORM 4G-1"/>
    <property type="match status" value="1"/>
</dbReference>
<evidence type="ECO:0000313" key="4">
    <source>
        <dbReference type="Proteomes" id="UP001443914"/>
    </source>
</evidence>
<protein>
    <recommendedName>
        <fullName evidence="2">MIF4G domain-containing protein</fullName>
    </recommendedName>
</protein>
<dbReference type="GO" id="GO:0003729">
    <property type="term" value="F:mRNA binding"/>
    <property type="evidence" value="ECO:0007669"/>
    <property type="project" value="TreeGrafter"/>
</dbReference>
<dbReference type="Gene3D" id="1.25.40.180">
    <property type="match status" value="1"/>
</dbReference>
<dbReference type="GO" id="GO:0016281">
    <property type="term" value="C:eukaryotic translation initiation factor 4F complex"/>
    <property type="evidence" value="ECO:0007669"/>
    <property type="project" value="TreeGrafter"/>
</dbReference>
<dbReference type="EMBL" id="JBDFQZ010000006">
    <property type="protein sequence ID" value="KAK9715574.1"/>
    <property type="molecule type" value="Genomic_DNA"/>
</dbReference>
<keyword evidence="1" id="KW-0472">Membrane</keyword>
<reference evidence="3" key="1">
    <citation type="submission" date="2024-03" db="EMBL/GenBank/DDBJ databases">
        <title>WGS assembly of Saponaria officinalis var. Norfolk2.</title>
        <authorList>
            <person name="Jenkins J."/>
            <person name="Shu S."/>
            <person name="Grimwood J."/>
            <person name="Barry K."/>
            <person name="Goodstein D."/>
            <person name="Schmutz J."/>
            <person name="Leebens-Mack J."/>
            <person name="Osbourn A."/>
        </authorList>
    </citation>
    <scope>NUCLEOTIDE SEQUENCE [LARGE SCALE GENOMIC DNA]</scope>
    <source>
        <strain evidence="3">JIC</strain>
    </source>
</reference>
<evidence type="ECO:0000256" key="1">
    <source>
        <dbReference type="SAM" id="Phobius"/>
    </source>
</evidence>
<keyword evidence="1" id="KW-1133">Transmembrane helix</keyword>
<dbReference type="AlphaFoldDB" id="A0AAW1KCY4"/>
<dbReference type="Pfam" id="PF02854">
    <property type="entry name" value="MIF4G"/>
    <property type="match status" value="1"/>
</dbReference>
<evidence type="ECO:0000313" key="3">
    <source>
        <dbReference type="EMBL" id="KAK9715574.1"/>
    </source>
</evidence>
<dbReference type="SMART" id="SM00543">
    <property type="entry name" value="MIF4G"/>
    <property type="match status" value="1"/>
</dbReference>
<dbReference type="GO" id="GO:0003743">
    <property type="term" value="F:translation initiation factor activity"/>
    <property type="evidence" value="ECO:0007669"/>
    <property type="project" value="TreeGrafter"/>
</dbReference>
<comment type="caution">
    <text evidence="3">The sequence shown here is derived from an EMBL/GenBank/DDBJ whole genome shotgun (WGS) entry which is preliminary data.</text>
</comment>
<keyword evidence="1" id="KW-0812">Transmembrane</keyword>
<name>A0AAW1KCY4_SAPOF</name>
<gene>
    <name evidence="3" type="ORF">RND81_06G174100</name>
</gene>
<dbReference type="SUPFAM" id="SSF48371">
    <property type="entry name" value="ARM repeat"/>
    <property type="match status" value="1"/>
</dbReference>
<sequence length="313" mass="36087">MAQPFSSILGKLTFENYGLVRGQLIDSAIFSADFSEVVTAIHGKAITESTRRPLYARLCEDLCNNLPPYPPKEQGAKAMTFRDTLWKTCQNAYYVREIGNGVLKLRFLGNVRFVGELLKFQVISESVLLQVIKYLSGIENDSFQVVHIEAICHLFYTIGKHIEPTSCQRTLKYDGYFRWLEDVSTNPQVAPRVRYMILYILSLRSNNWIPTWGKNEGYGYYSSDHITKMEHKLENFETVVAEKVTMETNLGKLEIENAKMKELILMKDSRGTEMLMRCTELKSEASQIAKGKIFCQIALVFSWLFFAFVMYMY</sequence>
<organism evidence="3 4">
    <name type="scientific">Saponaria officinalis</name>
    <name type="common">Common soapwort</name>
    <name type="synonym">Lychnis saponaria</name>
    <dbReference type="NCBI Taxonomy" id="3572"/>
    <lineage>
        <taxon>Eukaryota</taxon>
        <taxon>Viridiplantae</taxon>
        <taxon>Streptophyta</taxon>
        <taxon>Embryophyta</taxon>
        <taxon>Tracheophyta</taxon>
        <taxon>Spermatophyta</taxon>
        <taxon>Magnoliopsida</taxon>
        <taxon>eudicotyledons</taxon>
        <taxon>Gunneridae</taxon>
        <taxon>Pentapetalae</taxon>
        <taxon>Caryophyllales</taxon>
        <taxon>Caryophyllaceae</taxon>
        <taxon>Caryophylleae</taxon>
        <taxon>Saponaria</taxon>
    </lineage>
</organism>
<keyword evidence="4" id="KW-1185">Reference proteome</keyword>
<evidence type="ECO:0000259" key="2">
    <source>
        <dbReference type="SMART" id="SM00543"/>
    </source>
</evidence>
<dbReference type="InterPro" id="IPR016024">
    <property type="entry name" value="ARM-type_fold"/>
</dbReference>